<organism evidence="1 2">
    <name type="scientific">Cetraspora pellucida</name>
    <dbReference type="NCBI Taxonomy" id="1433469"/>
    <lineage>
        <taxon>Eukaryota</taxon>
        <taxon>Fungi</taxon>
        <taxon>Fungi incertae sedis</taxon>
        <taxon>Mucoromycota</taxon>
        <taxon>Glomeromycotina</taxon>
        <taxon>Glomeromycetes</taxon>
        <taxon>Diversisporales</taxon>
        <taxon>Gigasporaceae</taxon>
        <taxon>Cetraspora</taxon>
    </lineage>
</organism>
<proteinExistence type="predicted"/>
<dbReference type="EMBL" id="CAJVPW010037501">
    <property type="protein sequence ID" value="CAG8740087.1"/>
    <property type="molecule type" value="Genomic_DNA"/>
</dbReference>
<dbReference type="Proteomes" id="UP000789366">
    <property type="component" value="Unassembled WGS sequence"/>
</dbReference>
<feature type="non-terminal residue" evidence="1">
    <location>
        <position position="209"/>
    </location>
</feature>
<name>A0ACA9QCX2_9GLOM</name>
<reference evidence="1" key="1">
    <citation type="submission" date="2021-06" db="EMBL/GenBank/DDBJ databases">
        <authorList>
            <person name="Kallberg Y."/>
            <person name="Tangrot J."/>
            <person name="Rosling A."/>
        </authorList>
    </citation>
    <scope>NUCLEOTIDE SEQUENCE</scope>
    <source>
        <strain evidence="1">28 12/20/2015</strain>
    </source>
</reference>
<sequence length="209" mass="24099">WGRAQQHISPENKVLAIILYSDATMLDHLEKISRHPVFISLGNIPTKFCNKPEAKALVGIIPTLQGTLEEQQTPQFRKMIRSTFTNIMEMGKCKDYSLHEETNSFWTHLNFNIYTATVPEWMHHLDLGLFSYMVKFTWDLLKFHGGISLVNKMDLRFGLILRYPGLKIFNVGLAELTLFTASEYKQMMKVMPFILEGLLEGKKRVTCAN</sequence>
<evidence type="ECO:0000313" key="2">
    <source>
        <dbReference type="Proteomes" id="UP000789366"/>
    </source>
</evidence>
<keyword evidence="2" id="KW-1185">Reference proteome</keyword>
<feature type="non-terminal residue" evidence="1">
    <location>
        <position position="1"/>
    </location>
</feature>
<evidence type="ECO:0000313" key="1">
    <source>
        <dbReference type="EMBL" id="CAG8740087.1"/>
    </source>
</evidence>
<protein>
    <submittedName>
        <fullName evidence="1">2614_t:CDS:1</fullName>
    </submittedName>
</protein>
<comment type="caution">
    <text evidence="1">The sequence shown here is derived from an EMBL/GenBank/DDBJ whole genome shotgun (WGS) entry which is preliminary data.</text>
</comment>
<gene>
    <name evidence="1" type="ORF">SPELUC_LOCUS13731</name>
</gene>
<accession>A0ACA9QCX2</accession>